<dbReference type="InParanoid" id="C5Z247"/>
<evidence type="ECO:0000256" key="1">
    <source>
        <dbReference type="SAM" id="MobiDB-lite"/>
    </source>
</evidence>
<evidence type="ECO:0000313" key="2">
    <source>
        <dbReference type="EMBL" id="EER89038.3"/>
    </source>
</evidence>
<dbReference type="AlphaFoldDB" id="C5Z247"/>
<keyword evidence="3" id="KW-1185">Reference proteome</keyword>
<gene>
    <name evidence="2" type="ORF">SORBI_3010G003800</name>
</gene>
<feature type="region of interest" description="Disordered" evidence="1">
    <location>
        <begin position="41"/>
        <end position="81"/>
    </location>
</feature>
<proteinExistence type="predicted"/>
<accession>C5Z247</accession>
<organism evidence="2 3">
    <name type="scientific">Sorghum bicolor</name>
    <name type="common">Sorghum</name>
    <name type="synonym">Sorghum vulgare</name>
    <dbReference type="NCBI Taxonomy" id="4558"/>
    <lineage>
        <taxon>Eukaryota</taxon>
        <taxon>Viridiplantae</taxon>
        <taxon>Streptophyta</taxon>
        <taxon>Embryophyta</taxon>
        <taxon>Tracheophyta</taxon>
        <taxon>Spermatophyta</taxon>
        <taxon>Magnoliopsida</taxon>
        <taxon>Liliopsida</taxon>
        <taxon>Poales</taxon>
        <taxon>Poaceae</taxon>
        <taxon>PACMAD clade</taxon>
        <taxon>Panicoideae</taxon>
        <taxon>Andropogonodae</taxon>
        <taxon>Andropogoneae</taxon>
        <taxon>Sorghinae</taxon>
        <taxon>Sorghum</taxon>
    </lineage>
</organism>
<dbReference type="EMBL" id="CM000769">
    <property type="protein sequence ID" value="EER89038.3"/>
    <property type="molecule type" value="Genomic_DNA"/>
</dbReference>
<evidence type="ECO:0000313" key="3">
    <source>
        <dbReference type="Proteomes" id="UP000000768"/>
    </source>
</evidence>
<sequence>MKRASEVKRSVRCSEESVAGDGSMCAAVGVNKCSPKLLAADGTMRGVGITKKRPRKADKPSKKEERRRRRRRRAEDKIAPKLEKQAASDGFILKKEEKRTKKRKGDEVMGNTTMADDNTACGMTKLSQELLDYLRTKEVMGFLATEAPLPLWANKMAGALFDFDQRLKEEIATEFQENREFDAHIIKETETATEEEENKRRPNNQQPNQVQEEGEEQVMTETELAEKSKKKKKLLDCTIHEIEMSCDPSTEDRRLANRRRHIENQANLLRQYRINGHAVLQYEVTDDERDAEV</sequence>
<feature type="region of interest" description="Disordered" evidence="1">
    <location>
        <begin position="190"/>
        <end position="225"/>
    </location>
</feature>
<protein>
    <submittedName>
        <fullName evidence="2">Uncharacterized protein</fullName>
    </submittedName>
</protein>
<reference evidence="2 3" key="1">
    <citation type="journal article" date="2009" name="Nature">
        <title>The Sorghum bicolor genome and the diversification of grasses.</title>
        <authorList>
            <person name="Paterson A.H."/>
            <person name="Bowers J.E."/>
            <person name="Bruggmann R."/>
            <person name="Dubchak I."/>
            <person name="Grimwood J."/>
            <person name="Gundlach H."/>
            <person name="Haberer G."/>
            <person name="Hellsten U."/>
            <person name="Mitros T."/>
            <person name="Poliakov A."/>
            <person name="Schmutz J."/>
            <person name="Spannagl M."/>
            <person name="Tang H."/>
            <person name="Wang X."/>
            <person name="Wicker T."/>
            <person name="Bharti A.K."/>
            <person name="Chapman J."/>
            <person name="Feltus F.A."/>
            <person name="Gowik U."/>
            <person name="Grigoriev I.V."/>
            <person name="Lyons E."/>
            <person name="Maher C.A."/>
            <person name="Martis M."/>
            <person name="Narechania A."/>
            <person name="Otillar R.P."/>
            <person name="Penning B.W."/>
            <person name="Salamov A.A."/>
            <person name="Wang Y."/>
            <person name="Zhang L."/>
            <person name="Carpita N.C."/>
            <person name="Freeling M."/>
            <person name="Gingle A.R."/>
            <person name="Hash C.T."/>
            <person name="Keller B."/>
            <person name="Klein P."/>
            <person name="Kresovich S."/>
            <person name="McCann M.C."/>
            <person name="Ming R."/>
            <person name="Peterson D.G."/>
            <person name="Mehboob-ur-Rahman"/>
            <person name="Ware D."/>
            <person name="Westhoff P."/>
            <person name="Mayer K.F."/>
            <person name="Messing J."/>
            <person name="Rokhsar D.S."/>
        </authorList>
    </citation>
    <scope>NUCLEOTIDE SEQUENCE [LARGE SCALE GENOMIC DNA]</scope>
    <source>
        <strain evidence="3">cv. BTx623</strain>
    </source>
</reference>
<dbReference type="Proteomes" id="UP000000768">
    <property type="component" value="Chromosome 10"/>
</dbReference>
<dbReference type="Gramene" id="EER89038">
    <property type="protein sequence ID" value="EER89038"/>
    <property type="gene ID" value="SORBI_3010G003800"/>
</dbReference>
<dbReference type="HOGENOM" id="CLU_1075242_0_0_1"/>
<name>C5Z247_SORBI</name>
<reference evidence="3" key="2">
    <citation type="journal article" date="2018" name="Plant J.">
        <title>The Sorghum bicolor reference genome: improved assembly, gene annotations, a transcriptome atlas, and signatures of genome organization.</title>
        <authorList>
            <person name="McCormick R.F."/>
            <person name="Truong S.K."/>
            <person name="Sreedasyam A."/>
            <person name="Jenkins J."/>
            <person name="Shu S."/>
            <person name="Sims D."/>
            <person name="Kennedy M."/>
            <person name="Amirebrahimi M."/>
            <person name="Weers B.D."/>
            <person name="McKinley B."/>
            <person name="Mattison A."/>
            <person name="Morishige D.T."/>
            <person name="Grimwood J."/>
            <person name="Schmutz J."/>
            <person name="Mullet J.E."/>
        </authorList>
    </citation>
    <scope>NUCLEOTIDE SEQUENCE [LARGE SCALE GENOMIC DNA]</scope>
    <source>
        <strain evidence="3">cv. BTx623</strain>
    </source>
</reference>